<dbReference type="VEuPathDB" id="TriTrypDB:ECC02_004835"/>
<dbReference type="InterPro" id="IPR001374">
    <property type="entry name" value="R3H_dom"/>
</dbReference>
<dbReference type="InterPro" id="IPR018247">
    <property type="entry name" value="EF_Hand_1_Ca_BS"/>
</dbReference>
<dbReference type="PROSITE" id="PS00018">
    <property type="entry name" value="EF_HAND_1"/>
    <property type="match status" value="1"/>
</dbReference>
<comment type="caution">
    <text evidence="3">The sequence shown here is derived from an EMBL/GenBank/DDBJ whole genome shotgun (WGS) entry which is preliminary data.</text>
</comment>
<dbReference type="SMART" id="SM00393">
    <property type="entry name" value="R3H"/>
    <property type="match status" value="1"/>
</dbReference>
<dbReference type="VEuPathDB" id="TriTrypDB:Tc_MARK_1456"/>
<dbReference type="VEuPathDB" id="TriTrypDB:BCY84_15942"/>
<protein>
    <recommendedName>
        <fullName evidence="2">R3H domain-containing protein</fullName>
    </recommendedName>
</protein>
<reference evidence="3 4" key="1">
    <citation type="journal article" date="2018" name="Microb. Genom.">
        <title>Expanding an expanded genome: long-read sequencing of Trypanosoma cruzi.</title>
        <authorList>
            <person name="Berna L."/>
            <person name="Rodriguez M."/>
            <person name="Chiribao M.L."/>
            <person name="Parodi-Talice A."/>
            <person name="Pita S."/>
            <person name="Rijo G."/>
            <person name="Alvarez-Valin F."/>
            <person name="Robello C."/>
        </authorList>
    </citation>
    <scope>NUCLEOTIDE SEQUENCE [LARGE SCALE GENOMIC DNA]</scope>
    <source>
        <strain evidence="3 4">Dm28c</strain>
    </source>
</reference>
<dbReference type="EMBL" id="PRFA01000137">
    <property type="protein sequence ID" value="PWU85956.1"/>
    <property type="molecule type" value="Genomic_DNA"/>
</dbReference>
<dbReference type="GO" id="GO:0003676">
    <property type="term" value="F:nucleic acid binding"/>
    <property type="evidence" value="ECO:0007669"/>
    <property type="project" value="UniProtKB-UniRule"/>
</dbReference>
<feature type="region of interest" description="Disordered" evidence="1">
    <location>
        <begin position="32"/>
        <end position="64"/>
    </location>
</feature>
<feature type="domain" description="R3H" evidence="2">
    <location>
        <begin position="67"/>
        <end position="131"/>
    </location>
</feature>
<evidence type="ECO:0000259" key="2">
    <source>
        <dbReference type="PROSITE" id="PS51061"/>
    </source>
</evidence>
<dbReference type="VEuPathDB" id="TriTrypDB:TCDM_06409"/>
<dbReference type="VEuPathDB" id="TriTrypDB:TcBrA4_0077500"/>
<proteinExistence type="predicted"/>
<organism evidence="3 4">
    <name type="scientific">Trypanosoma cruzi</name>
    <dbReference type="NCBI Taxonomy" id="5693"/>
    <lineage>
        <taxon>Eukaryota</taxon>
        <taxon>Discoba</taxon>
        <taxon>Euglenozoa</taxon>
        <taxon>Kinetoplastea</taxon>
        <taxon>Metakinetoplastina</taxon>
        <taxon>Trypanosomatida</taxon>
        <taxon>Trypanosomatidae</taxon>
        <taxon>Trypanosoma</taxon>
        <taxon>Schizotrypanum</taxon>
    </lineage>
</organism>
<evidence type="ECO:0000256" key="1">
    <source>
        <dbReference type="SAM" id="MobiDB-lite"/>
    </source>
</evidence>
<dbReference type="VEuPathDB" id="TriTrypDB:C3747_230g13"/>
<accession>A0A2V2URW0</accession>
<dbReference type="VEuPathDB" id="TriTrypDB:TCSYLVIO_002677"/>
<dbReference type="VEuPathDB" id="TriTrypDB:TcCL_NonESM08781"/>
<evidence type="ECO:0000313" key="4">
    <source>
        <dbReference type="Proteomes" id="UP000246121"/>
    </source>
</evidence>
<gene>
    <name evidence="3" type="ORF">C4B63_137g2</name>
</gene>
<dbReference type="Proteomes" id="UP000246121">
    <property type="component" value="Unassembled WGS sequence"/>
</dbReference>
<dbReference type="Pfam" id="PF01424">
    <property type="entry name" value="R3H"/>
    <property type="match status" value="1"/>
</dbReference>
<dbReference type="VEuPathDB" id="TriTrypDB:TcCLB.508827.44"/>
<sequence length="545" mass="61157">MSAAGSREEMLEALQKAKQAMARRVPVVTLQETPSEGGALQLQDAETQPSFSRPRPHVPSEAKTNRSHFFDTWCRKIEMFVADPTKTVLELPNDLAANDRRELHSLAEKYNLSHQSRGSGATRQLVLKKDALHYRMPDARPDNIETIKQNAGSKQSKFHLRRFLQDPDAAAGSIGAFADEATANMVRRLDRATDEYRRAVELGYSQEELLAIEAGESVEEILRRGGDGRLLLPSAVEQASGDVGSVPSVATHGGNEALHGIPPDNRKGKMYEEVCLRCGTRAHVDYDVQKWECNGYCAQCATQTIWKLVELDGVKEELVHPSFKRDRKRNFQEMEMEAAPAMREPEEIDKDNDEDDTITVEDVVDMASMNDFCAADVNWIRSFATHHQPRGSGNILSAHIVFCIEFEDLFSMRIFRDFLSLEDKKHAMRERKRTREESNAADQKDKGHCGWFLRLCEVKETGVPLSTLLEEISLCIPERYDCLAVAFPNMSVYGAVASCVCLIQSNKVEESSLEVLQRKYGRRSIQFARDLCAVLLNGGETASVS</sequence>
<evidence type="ECO:0000313" key="3">
    <source>
        <dbReference type="EMBL" id="PWU85956.1"/>
    </source>
</evidence>
<name>A0A2V2URW0_TRYCR</name>
<dbReference type="AlphaFoldDB" id="A0A2V2URW0"/>
<dbReference type="SUPFAM" id="SSF82708">
    <property type="entry name" value="R3H domain"/>
    <property type="match status" value="1"/>
</dbReference>
<dbReference type="VEuPathDB" id="TriTrypDB:TcG_01763"/>
<dbReference type="VEuPathDB" id="TriTrypDB:TcYC6_0011800"/>
<dbReference type="VEuPathDB" id="TriTrypDB:C4B63_137g2"/>
<dbReference type="PROSITE" id="PS51061">
    <property type="entry name" value="R3H"/>
    <property type="match status" value="1"/>
</dbReference>
<dbReference type="InterPro" id="IPR036867">
    <property type="entry name" value="R3H_dom_sf"/>
</dbReference>
<dbReference type="Gene3D" id="3.30.1370.50">
    <property type="entry name" value="R3H-like domain"/>
    <property type="match status" value="1"/>
</dbReference>